<evidence type="ECO:0000256" key="1">
    <source>
        <dbReference type="SAM" id="MobiDB-lite"/>
    </source>
</evidence>
<organism evidence="2 3">
    <name type="scientific">Teratosphaeria destructans</name>
    <dbReference type="NCBI Taxonomy" id="418781"/>
    <lineage>
        <taxon>Eukaryota</taxon>
        <taxon>Fungi</taxon>
        <taxon>Dikarya</taxon>
        <taxon>Ascomycota</taxon>
        <taxon>Pezizomycotina</taxon>
        <taxon>Dothideomycetes</taxon>
        <taxon>Dothideomycetidae</taxon>
        <taxon>Mycosphaerellales</taxon>
        <taxon>Teratosphaeriaceae</taxon>
        <taxon>Teratosphaeria</taxon>
    </lineage>
</organism>
<accession>A0A9W7T0S6</accession>
<dbReference type="OrthoDB" id="5341924at2759"/>
<keyword evidence="3" id="KW-1185">Reference proteome</keyword>
<protein>
    <submittedName>
        <fullName evidence="2">Uncharacterized protein</fullName>
    </submittedName>
</protein>
<name>A0A9W7T0S6_9PEZI</name>
<comment type="caution">
    <text evidence="2">The sequence shown here is derived from an EMBL/GenBank/DDBJ whole genome shotgun (WGS) entry which is preliminary data.</text>
</comment>
<reference evidence="2 3" key="2">
    <citation type="journal article" date="2021" name="Curr. Genet.">
        <title>Genetic response to nitrogen starvation in the aggressive Eucalyptus foliar pathogen Teratosphaeria destructans.</title>
        <authorList>
            <person name="Havenga M."/>
            <person name="Wingfield B.D."/>
            <person name="Wingfield M.J."/>
            <person name="Dreyer L.L."/>
            <person name="Roets F."/>
            <person name="Aylward J."/>
        </authorList>
    </citation>
    <scope>NUCLEOTIDE SEQUENCE [LARGE SCALE GENOMIC DNA]</scope>
    <source>
        <strain evidence="2">CMW44962</strain>
    </source>
</reference>
<sequence>MWLIKSVVEHVPSSTTSLAQAAFRDHWVRCGPLREITRQPLDLELDPLAAQSHAGPLSLDDETDMASSETVRPSRHQALGRIWLSLGNIILRNEGNIVKPEVLEIIAYLHHRGIIPGSIYSQKPRTDVTAIQQPPTLHLLSSRILVALSDAAWRAHEKLVIEEAQAKGGDYAAIRPEIPGAAYRVHVDGLSREIWIELVLWSCLHGGWFQAGARILLNLCRWKKPQWKPLAWRTLLGTDAADFDSIDHLVHTRAAAFEEVGESGHDIRDTVSSEVVNAYIDAMLSGLDSQEHGQRLAFAFVLAALYQLRDFLERSQLRLSGGSWAAIVTRLAESQGTGDLSPEIIRHLIELSPGFGAEVSAAGAPGLPSYVLDGNASVLGLAHRALHHQVSRGDLQAALRVLRLLRDYTDSNKHESLRDFFTTIREDTNASADASALFTSNYAPIDYPGFNPQIPPTTLGPLLELATTAGDTQVGRWLLEDQELDGPVIPRSLYSDPAIAPTLIRFATTTYDRELLSQVVAARAESNAQSKAGPSMPEAVVRSFLDAQIMSRRWEAVIRILEYIRDTKTLTWSASNLANLARTILHMTSKQDPERGHAMEIFALMIQNKFDDRDTRSKQSSLSSLVLLTMLASVDRTWLSVIPNIRSRSRFASFDANVMAFNVILDGVVSTRGATAGRRLLQLFWSQATRRDLEGIFDRKKQHGACRLRIELLHNSGRQRTRLTSSGPPERQITIQGGVQPDIATIRIIYRRALKESHGEEKKNQPPGRDPPVQEVSDKSQDIDDRTYHALDDMTIWAIRSLWALDQSRRATEHQIGIMMSELGHPNLVKRLPYLIEQARDPRESDLSVSDDIDEDERVDLELDDDTLAA</sequence>
<feature type="region of interest" description="Disordered" evidence="1">
    <location>
        <begin position="756"/>
        <end position="783"/>
    </location>
</feature>
<proteinExistence type="predicted"/>
<feature type="region of interest" description="Disordered" evidence="1">
    <location>
        <begin position="841"/>
        <end position="870"/>
    </location>
</feature>
<dbReference type="AlphaFoldDB" id="A0A9W7T0S6"/>
<reference evidence="2 3" key="1">
    <citation type="journal article" date="2018" name="IMA Fungus">
        <title>IMA Genome-F 10: Nine draft genome sequences of Claviceps purpurea s.lat., including C. arundinis, C. humidiphila, and C. cf. spartinae, pseudomolecules for the pitch canker pathogen Fusarium circinatum, draft genome of Davidsoniella eucalypti, Grosmannia galeiformis, Quambalaria eucalypti, and Teratosphaeria destructans.</title>
        <authorList>
            <person name="Wingfield B.D."/>
            <person name="Liu M."/>
            <person name="Nguyen H.D."/>
            <person name="Lane F.A."/>
            <person name="Morgan S.W."/>
            <person name="De Vos L."/>
            <person name="Wilken P.M."/>
            <person name="Duong T.A."/>
            <person name="Aylward J."/>
            <person name="Coetzee M.P."/>
            <person name="Dadej K."/>
            <person name="De Beer Z.W."/>
            <person name="Findlay W."/>
            <person name="Havenga M."/>
            <person name="Kolarik M."/>
            <person name="Menzies J.G."/>
            <person name="Naidoo K."/>
            <person name="Pochopski O."/>
            <person name="Shoukouhi P."/>
            <person name="Santana Q.C."/>
            <person name="Seifert K.A."/>
            <person name="Soal N."/>
            <person name="Steenkamp E.T."/>
            <person name="Tatham C.T."/>
            <person name="van der Nest M.A."/>
            <person name="Wingfield M.J."/>
        </authorList>
    </citation>
    <scope>NUCLEOTIDE SEQUENCE [LARGE SCALE GENOMIC DNA]</scope>
    <source>
        <strain evidence="2">CMW44962</strain>
    </source>
</reference>
<evidence type="ECO:0000313" key="2">
    <source>
        <dbReference type="EMBL" id="KAH9844914.1"/>
    </source>
</evidence>
<evidence type="ECO:0000313" key="3">
    <source>
        <dbReference type="Proteomes" id="UP001138500"/>
    </source>
</evidence>
<gene>
    <name evidence="2" type="ORF">Tdes44962_MAKER07024</name>
</gene>
<feature type="compositionally biased region" description="Acidic residues" evidence="1">
    <location>
        <begin position="849"/>
        <end position="870"/>
    </location>
</feature>
<dbReference type="EMBL" id="RIBY02000202">
    <property type="protein sequence ID" value="KAH9844914.1"/>
    <property type="molecule type" value="Genomic_DNA"/>
</dbReference>
<dbReference type="Proteomes" id="UP001138500">
    <property type="component" value="Unassembled WGS sequence"/>
</dbReference>